<dbReference type="EMBL" id="FPHY01000044">
    <property type="protein sequence ID" value="SFV85731.1"/>
    <property type="molecule type" value="Genomic_DNA"/>
</dbReference>
<dbReference type="Pfam" id="PF03695">
    <property type="entry name" value="UPF0149"/>
    <property type="match status" value="1"/>
</dbReference>
<evidence type="ECO:0000256" key="1">
    <source>
        <dbReference type="ARBA" id="ARBA00038308"/>
    </source>
</evidence>
<dbReference type="InterPro" id="IPR036255">
    <property type="entry name" value="YgfB-like_sf"/>
</dbReference>
<comment type="similarity">
    <text evidence="1">Belongs to the UPF0149 family.</text>
</comment>
<accession>A0A1W1DVQ1</accession>
<dbReference type="SUPFAM" id="SSF101327">
    <property type="entry name" value="YgfB-like"/>
    <property type="match status" value="1"/>
</dbReference>
<dbReference type="InterPro" id="IPR011978">
    <property type="entry name" value="YgfB-like"/>
</dbReference>
<dbReference type="AlphaFoldDB" id="A0A1W1DVQ1"/>
<gene>
    <name evidence="2" type="ORF">MNB_SUP05-SYMBIONT-4-846</name>
</gene>
<evidence type="ECO:0000313" key="2">
    <source>
        <dbReference type="EMBL" id="SFV85731.1"/>
    </source>
</evidence>
<proteinExistence type="inferred from homology"/>
<name>A0A1W1DVQ1_9ZZZZ</name>
<sequence>MIEIETNTLDYDAVKSTLHKLNTDDTIASAHGILCGFSCVKPDVKLDDWLNEILVSIDLDNLNEKASHEKLAQIYNTTLTQLGDSTLNFQLLIADEECTLREQADTLIQWCQGFLSGLGLQKISTHDEDVLEMIKDFSEIAKLDGEVLDNEENANDLSEIIEFVRMGTLLIQETLQPSKQDYIATDTLH</sequence>
<protein>
    <submittedName>
        <fullName evidence="2">FIG001590: Putative conserved exported protein</fullName>
    </submittedName>
</protein>
<organism evidence="2">
    <name type="scientific">hydrothermal vent metagenome</name>
    <dbReference type="NCBI Taxonomy" id="652676"/>
    <lineage>
        <taxon>unclassified sequences</taxon>
        <taxon>metagenomes</taxon>
        <taxon>ecological metagenomes</taxon>
    </lineage>
</organism>
<dbReference type="Gene3D" id="1.20.120.740">
    <property type="entry name" value="YgfB uncharacterised protein family UPF0149, PF03695"/>
    <property type="match status" value="1"/>
</dbReference>
<dbReference type="GO" id="GO:0005829">
    <property type="term" value="C:cytosol"/>
    <property type="evidence" value="ECO:0007669"/>
    <property type="project" value="TreeGrafter"/>
</dbReference>
<dbReference type="PANTHER" id="PTHR37528">
    <property type="entry name" value="UPF0149 PROTEIN YGFB"/>
    <property type="match status" value="1"/>
</dbReference>
<reference evidence="2" key="1">
    <citation type="submission" date="2016-10" db="EMBL/GenBank/DDBJ databases">
        <authorList>
            <person name="de Groot N.N."/>
        </authorList>
    </citation>
    <scope>NUCLEOTIDE SEQUENCE</scope>
</reference>
<dbReference type="PANTHER" id="PTHR37528:SF1">
    <property type="entry name" value="UPF0149 PROTEIN YGFB"/>
    <property type="match status" value="1"/>
</dbReference>